<dbReference type="OrthoDB" id="3540210at2759"/>
<keyword evidence="2" id="KW-1185">Reference proteome</keyword>
<dbReference type="EMBL" id="MU007026">
    <property type="protein sequence ID" value="KAF2432317.1"/>
    <property type="molecule type" value="Genomic_DNA"/>
</dbReference>
<sequence>MMDSGNISFRDLGINSKYAKNLFVRRRSTCAVMPEDPFLDKVITNTDTGFERLSDKESFRWYSFFTGSDNQAFPYMYRNNNFSSGYSLLANIWPFEKTARWKAPFHLQNKASDISLILLRYPGISFLRMADDPWFSAHTTQERFEINLTALGLPAINFFGEPYYADDS</sequence>
<gene>
    <name evidence="1" type="ORF">EJ08DRAFT_129192</name>
</gene>
<proteinExistence type="predicted"/>
<protein>
    <submittedName>
        <fullName evidence="1">Uncharacterized protein</fullName>
    </submittedName>
</protein>
<organism evidence="1 2">
    <name type="scientific">Tothia fuscella</name>
    <dbReference type="NCBI Taxonomy" id="1048955"/>
    <lineage>
        <taxon>Eukaryota</taxon>
        <taxon>Fungi</taxon>
        <taxon>Dikarya</taxon>
        <taxon>Ascomycota</taxon>
        <taxon>Pezizomycotina</taxon>
        <taxon>Dothideomycetes</taxon>
        <taxon>Pleosporomycetidae</taxon>
        <taxon>Venturiales</taxon>
        <taxon>Cylindrosympodiaceae</taxon>
        <taxon>Tothia</taxon>
    </lineage>
</organism>
<dbReference type="Proteomes" id="UP000800235">
    <property type="component" value="Unassembled WGS sequence"/>
</dbReference>
<accession>A0A9P4NVD0</accession>
<dbReference type="AlphaFoldDB" id="A0A9P4NVD0"/>
<reference evidence="1" key="1">
    <citation type="journal article" date="2020" name="Stud. Mycol.">
        <title>101 Dothideomycetes genomes: a test case for predicting lifestyles and emergence of pathogens.</title>
        <authorList>
            <person name="Haridas S."/>
            <person name="Albert R."/>
            <person name="Binder M."/>
            <person name="Bloem J."/>
            <person name="Labutti K."/>
            <person name="Salamov A."/>
            <person name="Andreopoulos B."/>
            <person name="Baker S."/>
            <person name="Barry K."/>
            <person name="Bills G."/>
            <person name="Bluhm B."/>
            <person name="Cannon C."/>
            <person name="Castanera R."/>
            <person name="Culley D."/>
            <person name="Daum C."/>
            <person name="Ezra D."/>
            <person name="Gonzalez J."/>
            <person name="Henrissat B."/>
            <person name="Kuo A."/>
            <person name="Liang C."/>
            <person name="Lipzen A."/>
            <person name="Lutzoni F."/>
            <person name="Magnuson J."/>
            <person name="Mondo S."/>
            <person name="Nolan M."/>
            <person name="Ohm R."/>
            <person name="Pangilinan J."/>
            <person name="Park H.-J."/>
            <person name="Ramirez L."/>
            <person name="Alfaro M."/>
            <person name="Sun H."/>
            <person name="Tritt A."/>
            <person name="Yoshinaga Y."/>
            <person name="Zwiers L.-H."/>
            <person name="Turgeon B."/>
            <person name="Goodwin S."/>
            <person name="Spatafora J."/>
            <person name="Crous P."/>
            <person name="Grigoriev I."/>
        </authorList>
    </citation>
    <scope>NUCLEOTIDE SEQUENCE</scope>
    <source>
        <strain evidence="1">CBS 130266</strain>
    </source>
</reference>
<comment type="caution">
    <text evidence="1">The sequence shown here is derived from an EMBL/GenBank/DDBJ whole genome shotgun (WGS) entry which is preliminary data.</text>
</comment>
<evidence type="ECO:0000313" key="1">
    <source>
        <dbReference type="EMBL" id="KAF2432317.1"/>
    </source>
</evidence>
<name>A0A9P4NVD0_9PEZI</name>
<evidence type="ECO:0000313" key="2">
    <source>
        <dbReference type="Proteomes" id="UP000800235"/>
    </source>
</evidence>